<evidence type="ECO:0000256" key="1">
    <source>
        <dbReference type="ARBA" id="ARBA00004571"/>
    </source>
</evidence>
<keyword evidence="7 8" id="KW-0998">Cell outer membrane</keyword>
<evidence type="ECO:0000259" key="11">
    <source>
        <dbReference type="Pfam" id="PF07715"/>
    </source>
</evidence>
<dbReference type="InterPro" id="IPR000531">
    <property type="entry name" value="Beta-barrel_TonB"/>
</dbReference>
<keyword evidence="4 8" id="KW-0812">Transmembrane</keyword>
<evidence type="ECO:0000256" key="6">
    <source>
        <dbReference type="ARBA" id="ARBA00023136"/>
    </source>
</evidence>
<dbReference type="RefSeq" id="WP_207365090.1">
    <property type="nucleotide sequence ID" value="NZ_JAFMYV010000006.1"/>
</dbReference>
<comment type="caution">
    <text evidence="12">The sequence shown here is derived from an EMBL/GenBank/DDBJ whole genome shotgun (WGS) entry which is preliminary data.</text>
</comment>
<organism evidence="12 13">
    <name type="scientific">Fibrella rubiginis</name>
    <dbReference type="NCBI Taxonomy" id="2817060"/>
    <lineage>
        <taxon>Bacteria</taxon>
        <taxon>Pseudomonadati</taxon>
        <taxon>Bacteroidota</taxon>
        <taxon>Cytophagia</taxon>
        <taxon>Cytophagales</taxon>
        <taxon>Spirosomataceae</taxon>
        <taxon>Fibrella</taxon>
    </lineage>
</organism>
<evidence type="ECO:0000256" key="9">
    <source>
        <dbReference type="RuleBase" id="RU003357"/>
    </source>
</evidence>
<dbReference type="Pfam" id="PF13715">
    <property type="entry name" value="CarbopepD_reg_2"/>
    <property type="match status" value="1"/>
</dbReference>
<dbReference type="GO" id="GO:0009279">
    <property type="term" value="C:cell outer membrane"/>
    <property type="evidence" value="ECO:0007669"/>
    <property type="project" value="UniProtKB-SubCell"/>
</dbReference>
<dbReference type="NCBIfam" id="TIGR04057">
    <property type="entry name" value="SusC_RagA_signa"/>
    <property type="match status" value="1"/>
</dbReference>
<dbReference type="InterPro" id="IPR012910">
    <property type="entry name" value="Plug_dom"/>
</dbReference>
<comment type="similarity">
    <text evidence="8 9">Belongs to the TonB-dependent receptor family.</text>
</comment>
<dbReference type="Proteomes" id="UP000664034">
    <property type="component" value="Unassembled WGS sequence"/>
</dbReference>
<dbReference type="InterPro" id="IPR008969">
    <property type="entry name" value="CarboxyPept-like_regulatory"/>
</dbReference>
<dbReference type="InterPro" id="IPR023996">
    <property type="entry name" value="TonB-dep_OMP_SusC/RagA"/>
</dbReference>
<comment type="subcellular location">
    <subcellularLocation>
        <location evidence="1 8">Cell outer membrane</location>
        <topology evidence="1 8">Multi-pass membrane protein</topology>
    </subcellularLocation>
</comment>
<dbReference type="PROSITE" id="PS52016">
    <property type="entry name" value="TONB_DEPENDENT_REC_3"/>
    <property type="match status" value="1"/>
</dbReference>
<feature type="domain" description="TonB-dependent receptor plug" evidence="11">
    <location>
        <begin position="121"/>
        <end position="225"/>
    </location>
</feature>
<keyword evidence="12" id="KW-0675">Receptor</keyword>
<keyword evidence="2 8" id="KW-0813">Transport</keyword>
<dbReference type="InterPro" id="IPR023997">
    <property type="entry name" value="TonB-dep_OMP_SusC/RagA_CS"/>
</dbReference>
<dbReference type="SUPFAM" id="SSF56935">
    <property type="entry name" value="Porins"/>
    <property type="match status" value="1"/>
</dbReference>
<dbReference type="Pfam" id="PF00593">
    <property type="entry name" value="TonB_dep_Rec_b-barrel"/>
    <property type="match status" value="1"/>
</dbReference>
<evidence type="ECO:0000256" key="8">
    <source>
        <dbReference type="PROSITE-ProRule" id="PRU01360"/>
    </source>
</evidence>
<dbReference type="InterPro" id="IPR036942">
    <property type="entry name" value="Beta-barrel_TonB_sf"/>
</dbReference>
<keyword evidence="13" id="KW-1185">Reference proteome</keyword>
<dbReference type="Gene3D" id="2.170.130.10">
    <property type="entry name" value="TonB-dependent receptor, plug domain"/>
    <property type="match status" value="1"/>
</dbReference>
<evidence type="ECO:0000256" key="5">
    <source>
        <dbReference type="ARBA" id="ARBA00023077"/>
    </source>
</evidence>
<reference evidence="12" key="1">
    <citation type="submission" date="2021-03" db="EMBL/GenBank/DDBJ databases">
        <title>Fibrella sp. HMF5335 genome sequencing and assembly.</title>
        <authorList>
            <person name="Kang H."/>
            <person name="Kim H."/>
            <person name="Bae S."/>
            <person name="Joh K."/>
        </authorList>
    </citation>
    <scope>NUCLEOTIDE SEQUENCE</scope>
    <source>
        <strain evidence="12">HMF5335</strain>
    </source>
</reference>
<evidence type="ECO:0000313" key="12">
    <source>
        <dbReference type="EMBL" id="MBO0937532.1"/>
    </source>
</evidence>
<proteinExistence type="inferred from homology"/>
<evidence type="ECO:0000256" key="7">
    <source>
        <dbReference type="ARBA" id="ARBA00023237"/>
    </source>
</evidence>
<keyword evidence="3 8" id="KW-1134">Transmembrane beta strand</keyword>
<dbReference type="InterPro" id="IPR039426">
    <property type="entry name" value="TonB-dep_rcpt-like"/>
</dbReference>
<gene>
    <name evidence="12" type="ORF">J2I47_13325</name>
</gene>
<dbReference type="SUPFAM" id="SSF49464">
    <property type="entry name" value="Carboxypeptidase regulatory domain-like"/>
    <property type="match status" value="1"/>
</dbReference>
<evidence type="ECO:0000256" key="2">
    <source>
        <dbReference type="ARBA" id="ARBA00022448"/>
    </source>
</evidence>
<feature type="domain" description="TonB-dependent receptor-like beta-barrel" evidence="10">
    <location>
        <begin position="439"/>
        <end position="1019"/>
    </location>
</feature>
<dbReference type="Gene3D" id="2.60.40.1120">
    <property type="entry name" value="Carboxypeptidase-like, regulatory domain"/>
    <property type="match status" value="1"/>
</dbReference>
<dbReference type="EMBL" id="JAFMYV010000006">
    <property type="protein sequence ID" value="MBO0937532.1"/>
    <property type="molecule type" value="Genomic_DNA"/>
</dbReference>
<keyword evidence="6 8" id="KW-0472">Membrane</keyword>
<evidence type="ECO:0000256" key="3">
    <source>
        <dbReference type="ARBA" id="ARBA00022452"/>
    </source>
</evidence>
<keyword evidence="5 9" id="KW-0798">TonB box</keyword>
<dbReference type="Pfam" id="PF07715">
    <property type="entry name" value="Plug"/>
    <property type="match status" value="1"/>
</dbReference>
<name>A0A939GJE0_9BACT</name>
<dbReference type="Gene3D" id="2.40.170.20">
    <property type="entry name" value="TonB-dependent receptor, beta-barrel domain"/>
    <property type="match status" value="1"/>
</dbReference>
<protein>
    <submittedName>
        <fullName evidence="12">TonB-dependent receptor</fullName>
    </submittedName>
</protein>
<accession>A0A939GJE0</accession>
<dbReference type="InterPro" id="IPR037066">
    <property type="entry name" value="Plug_dom_sf"/>
</dbReference>
<evidence type="ECO:0000313" key="13">
    <source>
        <dbReference type="Proteomes" id="UP000664034"/>
    </source>
</evidence>
<dbReference type="AlphaFoldDB" id="A0A939GJE0"/>
<dbReference type="NCBIfam" id="TIGR04056">
    <property type="entry name" value="OMP_RagA_SusC"/>
    <property type="match status" value="1"/>
</dbReference>
<sequence length="1062" mass="115610">MSNFYLARTGYLGLVLCLMLVSVTVFGQGTNRTGRVTSQTDGTGIPGVNITIKGTTRGVTSDAGGNYQITAPNDAVLVISYIGFKSQEVTVGNKTAINVTLAEDVASLSEVVVTGYSSQSKREITGAVATVNPRDLLSLPASDVSQQLQGRVAGVTVINDATPGGGATVRIRGFGTVGNNDPLYIVDGVPTQNISNLNQNDIETFQVLKDATAASIYGSRAGNGVVIITTKRGKPGAARINIDAYYGMQQWAKKGEVLSSADLGKYLYLADINAGKTPSHGQYTFGPNGEVTIPAYVFPSAGKEGTAAVDPKLYSLTPDNIYAITKSANTNWFDEVTQTAPIRNYQVGASGGSENGRFALSAGYFSQDGTVKFIGYDRYSVRANSEFTVKKRFRIGENLTISYGSRKGGFGNSEEQNAVSGSYKHHPLLPVYDIAGNFAGSRGLNLGNNSNPYATLYRDQENRYNSLRVLGNTYLEADVVPGITVKTSLGIDANSDRAKYLGRANPEYIEGNFINGLTDQSRYGYQWVWTNTVSYSKTFNALHKVDAYVGTEAIRAFQEFFEAGRQRFFNEQKDIQSYLDLGSRSTSTNGGRVERDFSLFSYFGKLNYAYNDRYLFQAILRQDRSSRFQGSGQAALFPAVSAGWRISDEAFMKDGLSFVNDLKIRAGWGQTGNQEIGDYNAYTTYQSDTFHSGYPVNGSASDANQGFDIRNFGNPNAKWETTTSTNFGIDATLLKNHLNIEFDLWTRLTTNMLIASPFTFSHGDAGVPAFNVGEMRNRGVDLGITYKNTTGKMRYSTSVNFSTYRNEVLKLDESTGTTIFGDNSRVPGGAVTRTKVGQSISSFYGYKVLGIFQSDEEAKAWAPYVDGYNRAGKFKIADINGDGKINDDDRTFIGSPHPDFTYGINVNVGYGPFDLTLFGSGSQGNKIFNYTRYFTDFNTFQGNRSRRALYEAWSPTNKGGTVPIPDANDQVSSRPSTYFVEDGSYFRLKNVQLGYTLPAVLANRVGLGNAQVYLQGQNLLTFTGYTGLNPEISGTGGNRTLGFDGGYMPVSRTITVGLNLSF</sequence>
<evidence type="ECO:0000259" key="10">
    <source>
        <dbReference type="Pfam" id="PF00593"/>
    </source>
</evidence>
<evidence type="ECO:0000256" key="4">
    <source>
        <dbReference type="ARBA" id="ARBA00022692"/>
    </source>
</evidence>